<comment type="catalytic activity">
    <reaction evidence="16 17">
        <text>(6S)-5,6,7,8-tetrahydrofolyl-(gamma-L-Glu)(n) + L-glutamate + ATP = (6S)-5,6,7,8-tetrahydrofolyl-(gamma-L-Glu)(n+1) + ADP + phosphate + H(+)</text>
        <dbReference type="Rhea" id="RHEA:10580"/>
        <dbReference type="Rhea" id="RHEA-COMP:14738"/>
        <dbReference type="Rhea" id="RHEA-COMP:14740"/>
        <dbReference type="ChEBI" id="CHEBI:15378"/>
        <dbReference type="ChEBI" id="CHEBI:29985"/>
        <dbReference type="ChEBI" id="CHEBI:30616"/>
        <dbReference type="ChEBI" id="CHEBI:43474"/>
        <dbReference type="ChEBI" id="CHEBI:141005"/>
        <dbReference type="ChEBI" id="CHEBI:456216"/>
        <dbReference type="EC" id="6.3.2.17"/>
    </reaction>
</comment>
<comment type="similarity">
    <text evidence="5 17">Belongs to the folylpolyglutamate synthase family.</text>
</comment>
<evidence type="ECO:0000256" key="2">
    <source>
        <dbReference type="ARBA" id="ARBA00004305"/>
    </source>
</evidence>
<evidence type="ECO:0000256" key="14">
    <source>
        <dbReference type="ARBA" id="ARBA00023128"/>
    </source>
</evidence>
<dbReference type="GO" id="GO:0005524">
    <property type="term" value="F:ATP binding"/>
    <property type="evidence" value="ECO:0007669"/>
    <property type="project" value="UniProtKB-KW"/>
</dbReference>
<dbReference type="GO" id="GO:0006730">
    <property type="term" value="P:one-carbon metabolic process"/>
    <property type="evidence" value="ECO:0007669"/>
    <property type="project" value="UniProtKB-KW"/>
</dbReference>
<dbReference type="PIRSF" id="PIRSF038895">
    <property type="entry name" value="FPGS"/>
    <property type="match status" value="1"/>
</dbReference>
<comment type="function">
    <text evidence="17">Catalyzes conversion of folates to polyglutamate derivatives allowing concentration of folate compounds in the cell and the intracellular retention of these cofactors, which are important substrates for most of the folate-dependent enzymes that are involved in one-carbon transfer reactions involved in purine, pyrimidine and amino acid synthesis.</text>
</comment>
<keyword evidence="15" id="KW-0472">Membrane</keyword>
<dbReference type="InterPro" id="IPR036565">
    <property type="entry name" value="Mur-like_cat_sf"/>
</dbReference>
<evidence type="ECO:0000256" key="12">
    <source>
        <dbReference type="ARBA" id="ARBA00022840"/>
    </source>
</evidence>
<dbReference type="InterPro" id="IPR001645">
    <property type="entry name" value="Folylpolyglutamate_synth"/>
</dbReference>
<dbReference type="OrthoDB" id="5212574at2759"/>
<reference evidence="20 21" key="1">
    <citation type="submission" date="2019-02" db="EMBL/GenBank/DDBJ databases">
        <title>Genome sequencing of the rare red list fungi Hericium alpestre (H. flagellum).</title>
        <authorList>
            <person name="Buettner E."/>
            <person name="Kellner H."/>
        </authorList>
    </citation>
    <scope>NUCLEOTIDE SEQUENCE [LARGE SCALE GENOMIC DNA]</scope>
    <source>
        <strain evidence="20 21">DSM 108284</strain>
    </source>
</reference>
<evidence type="ECO:0000256" key="9">
    <source>
        <dbReference type="ARBA" id="ARBA00022723"/>
    </source>
</evidence>
<keyword evidence="13 19" id="KW-0460">Magnesium</keyword>
<feature type="binding site" evidence="19">
    <location>
        <position position="158"/>
    </location>
    <ligand>
        <name>Mg(2+)</name>
        <dbReference type="ChEBI" id="CHEBI:18420"/>
        <label>1</label>
    </ligand>
</feature>
<evidence type="ECO:0000313" key="21">
    <source>
        <dbReference type="Proteomes" id="UP000298061"/>
    </source>
</evidence>
<keyword evidence="10 18" id="KW-0547">Nucleotide-binding</keyword>
<dbReference type="Gene3D" id="3.40.1190.10">
    <property type="entry name" value="Mur-like, catalytic domain"/>
    <property type="match status" value="1"/>
</dbReference>
<dbReference type="SUPFAM" id="SSF53623">
    <property type="entry name" value="MurD-like peptide ligases, catalytic domain"/>
    <property type="match status" value="1"/>
</dbReference>
<evidence type="ECO:0000256" key="17">
    <source>
        <dbReference type="PIRNR" id="PIRNR038895"/>
    </source>
</evidence>
<dbReference type="SUPFAM" id="SSF53244">
    <property type="entry name" value="MurD-like peptide ligases, peptide-binding domain"/>
    <property type="match status" value="1"/>
</dbReference>
<protein>
    <recommendedName>
        <fullName evidence="17">Folylpolyglutamate synthase</fullName>
        <ecNumber evidence="17">6.3.2.17</ecNumber>
    </recommendedName>
    <alternativeName>
        <fullName evidence="17">Folylpoly-gamma-glutamate synthetase</fullName>
    </alternativeName>
    <alternativeName>
        <fullName evidence="17">Tetrahydrofolylpolyglutamate synthase</fullName>
    </alternativeName>
</protein>
<dbReference type="Proteomes" id="UP000298061">
    <property type="component" value="Unassembled WGS sequence"/>
</dbReference>
<gene>
    <name evidence="20" type="ORF">EWM64_g60</name>
</gene>
<dbReference type="GO" id="GO:0005759">
    <property type="term" value="C:mitochondrial matrix"/>
    <property type="evidence" value="ECO:0007669"/>
    <property type="project" value="UniProtKB-SubCell"/>
</dbReference>
<dbReference type="NCBIfam" id="TIGR01499">
    <property type="entry name" value="folC"/>
    <property type="match status" value="1"/>
</dbReference>
<dbReference type="GO" id="GO:0005829">
    <property type="term" value="C:cytosol"/>
    <property type="evidence" value="ECO:0007669"/>
    <property type="project" value="TreeGrafter"/>
</dbReference>
<dbReference type="EMBL" id="SFCI01000003">
    <property type="protein sequence ID" value="TFY83958.1"/>
    <property type="molecule type" value="Genomic_DNA"/>
</dbReference>
<evidence type="ECO:0000256" key="16">
    <source>
        <dbReference type="ARBA" id="ARBA00047493"/>
    </source>
</evidence>
<keyword evidence="14" id="KW-0496">Mitochondrion</keyword>
<evidence type="ECO:0000256" key="11">
    <source>
        <dbReference type="ARBA" id="ARBA00022792"/>
    </source>
</evidence>
<evidence type="ECO:0000256" key="15">
    <source>
        <dbReference type="ARBA" id="ARBA00023136"/>
    </source>
</evidence>
<keyword evidence="11" id="KW-0999">Mitochondrion inner membrane</keyword>
<feature type="binding site" evidence="19">
    <location>
        <position position="186"/>
    </location>
    <ligand>
        <name>Mg(2+)</name>
        <dbReference type="ChEBI" id="CHEBI:18420"/>
        <label>1</label>
    </ligand>
</feature>
<keyword evidence="6" id="KW-0963">Cytoplasm</keyword>
<dbReference type="AlphaFoldDB" id="A0A4Z0ADC0"/>
<dbReference type="InterPro" id="IPR023600">
    <property type="entry name" value="Folylpolyglutamate_synth_euk"/>
</dbReference>
<proteinExistence type="inferred from homology"/>
<dbReference type="GO" id="GO:0046872">
    <property type="term" value="F:metal ion binding"/>
    <property type="evidence" value="ECO:0007669"/>
    <property type="project" value="UniProtKB-KW"/>
</dbReference>
<comment type="pathway">
    <text evidence="4 17">Cofactor biosynthesis; tetrahydrofolylpolyglutamate biosynthesis.</text>
</comment>
<dbReference type="Gene3D" id="3.90.190.20">
    <property type="entry name" value="Mur ligase, C-terminal domain"/>
    <property type="match status" value="1"/>
</dbReference>
<evidence type="ECO:0000256" key="18">
    <source>
        <dbReference type="PIRSR" id="PIRSR038895-1"/>
    </source>
</evidence>
<evidence type="ECO:0000256" key="13">
    <source>
        <dbReference type="ARBA" id="ARBA00022842"/>
    </source>
</evidence>
<keyword evidence="9 19" id="KW-0479">Metal-binding</keyword>
<dbReference type="PANTHER" id="PTHR11136">
    <property type="entry name" value="FOLYLPOLYGLUTAMATE SYNTHASE-RELATED"/>
    <property type="match status" value="1"/>
</dbReference>
<evidence type="ECO:0000256" key="19">
    <source>
        <dbReference type="PIRSR" id="PIRSR038895-2"/>
    </source>
</evidence>
<keyword evidence="8 17" id="KW-0436">Ligase</keyword>
<evidence type="ECO:0000256" key="1">
    <source>
        <dbReference type="ARBA" id="ARBA00004273"/>
    </source>
</evidence>
<organism evidence="20 21">
    <name type="scientific">Hericium alpestre</name>
    <dbReference type="NCBI Taxonomy" id="135208"/>
    <lineage>
        <taxon>Eukaryota</taxon>
        <taxon>Fungi</taxon>
        <taxon>Dikarya</taxon>
        <taxon>Basidiomycota</taxon>
        <taxon>Agaricomycotina</taxon>
        <taxon>Agaricomycetes</taxon>
        <taxon>Russulales</taxon>
        <taxon>Hericiaceae</taxon>
        <taxon>Hericium</taxon>
    </lineage>
</organism>
<evidence type="ECO:0000256" key="6">
    <source>
        <dbReference type="ARBA" id="ARBA00022490"/>
    </source>
</evidence>
<comment type="subcellular location">
    <subcellularLocation>
        <location evidence="3">Cytoplasm</location>
    </subcellularLocation>
    <subcellularLocation>
        <location evidence="1">Mitochondrion inner membrane</location>
    </subcellularLocation>
    <subcellularLocation>
        <location evidence="2">Mitochondrion matrix</location>
    </subcellularLocation>
</comment>
<evidence type="ECO:0000256" key="7">
    <source>
        <dbReference type="ARBA" id="ARBA00022563"/>
    </source>
</evidence>
<evidence type="ECO:0000256" key="4">
    <source>
        <dbReference type="ARBA" id="ARBA00005150"/>
    </source>
</evidence>
<dbReference type="InterPro" id="IPR036615">
    <property type="entry name" value="Mur_ligase_C_dom_sf"/>
</dbReference>
<dbReference type="GO" id="GO:0005743">
    <property type="term" value="C:mitochondrial inner membrane"/>
    <property type="evidence" value="ECO:0007669"/>
    <property type="project" value="UniProtKB-SubCell"/>
</dbReference>
<name>A0A4Z0ADC0_9AGAM</name>
<dbReference type="PANTHER" id="PTHR11136:SF5">
    <property type="entry name" value="FOLYLPOLYGLUTAMATE SYNTHASE, MITOCHONDRIAL"/>
    <property type="match status" value="1"/>
</dbReference>
<feature type="binding site" evidence="18">
    <location>
        <position position="300"/>
    </location>
    <ligand>
        <name>ATP</name>
        <dbReference type="ChEBI" id="CHEBI:30616"/>
    </ligand>
</feature>
<evidence type="ECO:0000313" key="20">
    <source>
        <dbReference type="EMBL" id="TFY83958.1"/>
    </source>
</evidence>
<dbReference type="GO" id="GO:0004326">
    <property type="term" value="F:tetrahydrofolylpolyglutamate synthase activity"/>
    <property type="evidence" value="ECO:0007669"/>
    <property type="project" value="UniProtKB-EC"/>
</dbReference>
<sequence>MSIRTYKDAIDRLNTLQSNAATLEAVRASGGRQSEFAIPEMVEYLERIGYKQEDLNKLNVIHVAGTKGKGSTSAFANSILHHVKPDWKIAVRERIRINGTSLSEEEFAKYFFEVWDRLEMNDVRKFPQTPAKPAYFRYVTLVAFHTFLTLKVDATILEAGVGGTYDSTNIVPKPIVTGVSALGIDHTAVLGKTLPEIAWQKGGIYKEGVPALTVNQPEEALSVLKQQSIDRKASEFSVIPETPELADIKLGLAGVHQVQNANLAVHLARKFLQTQDGFQPTAQLPKSFIAGLENARWPGRCQIVADPRYHNTTWFLDGAHTTESLDCCTRWFVSPEAALRPTTGKRRQRILIFNCTSGRNGSSFLGTVLSNAAAQLKLYGSDEERDSFFTHVIFCTNVTYADGGFKGGTDIDLTVKNDLAHLKTQQDLATAWSSLVPSFPTQSIHVLPSIEHAIGLIRELASTRDGDGDTNVDVLVSGSLHLVGGVIEVAGLSDVAL</sequence>
<comment type="caution">
    <text evidence="20">The sequence shown here is derived from an EMBL/GenBank/DDBJ whole genome shotgun (WGS) entry which is preliminary data.</text>
</comment>
<evidence type="ECO:0000256" key="5">
    <source>
        <dbReference type="ARBA" id="ARBA00008276"/>
    </source>
</evidence>
<dbReference type="InterPro" id="IPR018109">
    <property type="entry name" value="Folylpolyglutamate_synth_CS"/>
</dbReference>
<comment type="cofactor">
    <cofactor evidence="17">
        <name>a monovalent cation</name>
        <dbReference type="ChEBI" id="CHEBI:60242"/>
    </cofactor>
    <text evidence="17">A monovalent cation.</text>
</comment>
<keyword evidence="7 17" id="KW-0554">One-carbon metabolism</keyword>
<dbReference type="UniPathway" id="UPA00850"/>
<evidence type="ECO:0000256" key="3">
    <source>
        <dbReference type="ARBA" id="ARBA00004496"/>
    </source>
</evidence>
<dbReference type="STRING" id="135208.A0A4Z0ADC0"/>
<keyword evidence="12 18" id="KW-0067">ATP-binding</keyword>
<evidence type="ECO:0000256" key="10">
    <source>
        <dbReference type="ARBA" id="ARBA00022741"/>
    </source>
</evidence>
<keyword evidence="21" id="KW-1185">Reference proteome</keyword>
<evidence type="ECO:0000256" key="8">
    <source>
        <dbReference type="ARBA" id="ARBA00022598"/>
    </source>
</evidence>
<dbReference type="EC" id="6.3.2.17" evidence="17"/>
<dbReference type="PROSITE" id="PS01012">
    <property type="entry name" value="FOLYLPOLYGLU_SYNT_2"/>
    <property type="match status" value="1"/>
</dbReference>
<accession>A0A4Z0ADC0</accession>
<feature type="binding site" evidence="18">
    <location>
        <position position="317"/>
    </location>
    <ligand>
        <name>ATP</name>
        <dbReference type="ChEBI" id="CHEBI:30616"/>
    </ligand>
</feature>